<accession>A0A7X2XGC7</accession>
<dbReference type="PANTHER" id="PTHR42956">
    <property type="entry name" value="NITROGENASE IRON-MOLYBDENUM COFACTOR BIOSYNTHESIS PROTEIN NIFE"/>
    <property type="match status" value="1"/>
</dbReference>
<feature type="domain" description="Nitrogenase/oxidoreductase component 1" evidence="1">
    <location>
        <begin position="14"/>
        <end position="370"/>
    </location>
</feature>
<dbReference type="InterPro" id="IPR000510">
    <property type="entry name" value="Nase/OxRdtase_comp1"/>
</dbReference>
<dbReference type="Gene3D" id="3.40.50.1980">
    <property type="entry name" value="Nitrogenase molybdenum iron protein domain"/>
    <property type="match status" value="2"/>
</dbReference>
<dbReference type="InterPro" id="IPR049939">
    <property type="entry name" value="NifE-like"/>
</dbReference>
<evidence type="ECO:0000313" key="5">
    <source>
        <dbReference type="Proteomes" id="UP000484547"/>
    </source>
</evidence>
<comment type="caution">
    <text evidence="2">The sequence shown here is derived from an EMBL/GenBank/DDBJ whole genome shotgun (WGS) entry which is preliminary data.</text>
</comment>
<dbReference type="Proteomes" id="UP000484547">
    <property type="component" value="Unassembled WGS sequence"/>
</dbReference>
<dbReference type="SUPFAM" id="SSF53807">
    <property type="entry name" value="Helical backbone' metal receptor"/>
    <property type="match status" value="1"/>
</dbReference>
<dbReference type="PANTHER" id="PTHR42956:SF1">
    <property type="entry name" value="NITROGENASE IRON-MOLYBDENUM COFACTOR BIOSYNTHESIS PROTEIN NIFE"/>
    <property type="match status" value="1"/>
</dbReference>
<evidence type="ECO:0000313" key="2">
    <source>
        <dbReference type="EMBL" id="MTT75900.1"/>
    </source>
</evidence>
<dbReference type="EMBL" id="WNBM01000003">
    <property type="protein sequence ID" value="MTT75900.1"/>
    <property type="molecule type" value="Genomic_DNA"/>
</dbReference>
<dbReference type="Proteomes" id="UP000443070">
    <property type="component" value="Unassembled WGS sequence"/>
</dbReference>
<dbReference type="GO" id="GO:0016491">
    <property type="term" value="F:oxidoreductase activity"/>
    <property type="evidence" value="ECO:0007669"/>
    <property type="project" value="InterPro"/>
</dbReference>
<dbReference type="OrthoDB" id="9767044at2"/>
<dbReference type="Pfam" id="PF00148">
    <property type="entry name" value="Oxidored_nitro"/>
    <property type="match status" value="1"/>
</dbReference>
<evidence type="ECO:0000259" key="1">
    <source>
        <dbReference type="Pfam" id="PF00148"/>
    </source>
</evidence>
<dbReference type="AlphaFoldDB" id="A0A7X2XGC7"/>
<keyword evidence="4" id="KW-1185">Reference proteome</keyword>
<sequence>MNRLGNMRPCTGYCQMIGAAAALLSIKGIQVIFNSPRWCAVIGERELMNAVKDYQERLFCSEARQKDILYGIEESLSASIVEAIANRMPKLLAILTSCSMSLIGDDILGICKKNKVDCPVLSIEAGGLTGSFTHGYQQAMLELLKQTNLKKTTQKNNKVNLLGICTCMPHWRGDLEEIKRILLLAGYDIGVSLGSDGLELADIKRLPEAALNVVLIPELGHEIASYLEMELGQKYLLLTWPYGFNNTLQWLQHIGEAIDWPPQLEELKNEISLAEKDIFDECFLLKHNFLDYSLQRIIMTTPYSIADSLRQAIENSGYDIISAQEYYIKTDESEIIDEKRNYHIWNENISIDKLKADNYQLLLGTERERIGLGDLDRTIYLNFSMPSSKIKSKNIFFAGIRGWQNFMYMFKEQLNTLEYIKYQNQ</sequence>
<name>A0A7X2XGC7_9FIRM</name>
<organism evidence="2 5">
    <name type="scientific">Phascolarctobacterium faecium</name>
    <dbReference type="NCBI Taxonomy" id="33025"/>
    <lineage>
        <taxon>Bacteria</taxon>
        <taxon>Bacillati</taxon>
        <taxon>Bacillota</taxon>
        <taxon>Negativicutes</taxon>
        <taxon>Acidaminococcales</taxon>
        <taxon>Acidaminococcaceae</taxon>
        <taxon>Phascolarctobacterium</taxon>
    </lineage>
</organism>
<proteinExistence type="predicted"/>
<reference evidence="4 5" key="1">
    <citation type="journal article" date="2019" name="Nat. Med.">
        <title>A library of human gut bacterial isolates paired with longitudinal multiomics data enables mechanistic microbiome research.</title>
        <authorList>
            <person name="Poyet M."/>
            <person name="Groussin M."/>
            <person name="Gibbons S.M."/>
            <person name="Avila-Pacheco J."/>
            <person name="Jiang X."/>
            <person name="Kearney S.M."/>
            <person name="Perrotta A.R."/>
            <person name="Berdy B."/>
            <person name="Zhao S."/>
            <person name="Lieberman T.D."/>
            <person name="Swanson P.K."/>
            <person name="Smith M."/>
            <person name="Roesemann S."/>
            <person name="Alexander J.E."/>
            <person name="Rich S.A."/>
            <person name="Livny J."/>
            <person name="Vlamakis H."/>
            <person name="Clish C."/>
            <person name="Bullock K."/>
            <person name="Deik A."/>
            <person name="Scott J."/>
            <person name="Pierce K.A."/>
            <person name="Xavier R.J."/>
            <person name="Alm E.J."/>
        </authorList>
    </citation>
    <scope>NUCLEOTIDE SEQUENCE [LARGE SCALE GENOMIC DNA]</scope>
    <source>
        <strain evidence="2 5">BIOML-A13</strain>
        <strain evidence="3 4">BIOML-A3</strain>
    </source>
</reference>
<gene>
    <name evidence="2" type="ORF">GMD11_06445</name>
    <name evidence="3" type="ORF">GMD18_06090</name>
</gene>
<dbReference type="RefSeq" id="WP_154338796.1">
    <property type="nucleotide sequence ID" value="NZ_CAUEDM010000094.1"/>
</dbReference>
<evidence type="ECO:0000313" key="4">
    <source>
        <dbReference type="Proteomes" id="UP000443070"/>
    </source>
</evidence>
<dbReference type="EMBL" id="WNBW01000003">
    <property type="protein sequence ID" value="MTU03962.1"/>
    <property type="molecule type" value="Genomic_DNA"/>
</dbReference>
<protein>
    <recommendedName>
        <fullName evidence="1">Nitrogenase/oxidoreductase component 1 domain-containing protein</fullName>
    </recommendedName>
</protein>
<evidence type="ECO:0000313" key="3">
    <source>
        <dbReference type="EMBL" id="MTU03962.1"/>
    </source>
</evidence>